<comment type="caution">
    <text evidence="2">The sequence shown here is derived from an EMBL/GenBank/DDBJ whole genome shotgun (WGS) entry which is preliminary data.</text>
</comment>
<dbReference type="EMBL" id="JAQIZT010000006">
    <property type="protein sequence ID" value="KAJ6994945.1"/>
    <property type="molecule type" value="Genomic_DNA"/>
</dbReference>
<name>A0AAD6QQU2_9ROSI</name>
<evidence type="ECO:0000313" key="2">
    <source>
        <dbReference type="EMBL" id="KAJ6994945.1"/>
    </source>
</evidence>
<organism evidence="2 3">
    <name type="scientific">Populus alba x Populus x berolinensis</name>
    <dbReference type="NCBI Taxonomy" id="444605"/>
    <lineage>
        <taxon>Eukaryota</taxon>
        <taxon>Viridiplantae</taxon>
        <taxon>Streptophyta</taxon>
        <taxon>Embryophyta</taxon>
        <taxon>Tracheophyta</taxon>
        <taxon>Spermatophyta</taxon>
        <taxon>Magnoliopsida</taxon>
        <taxon>eudicotyledons</taxon>
        <taxon>Gunneridae</taxon>
        <taxon>Pentapetalae</taxon>
        <taxon>rosids</taxon>
        <taxon>fabids</taxon>
        <taxon>Malpighiales</taxon>
        <taxon>Salicaceae</taxon>
        <taxon>Saliceae</taxon>
        <taxon>Populus</taxon>
    </lineage>
</organism>
<reference evidence="2" key="1">
    <citation type="journal article" date="2023" name="Mol. Ecol. Resour.">
        <title>Chromosome-level genome assembly of a triploid poplar Populus alba 'Berolinensis'.</title>
        <authorList>
            <person name="Chen S."/>
            <person name="Yu Y."/>
            <person name="Wang X."/>
            <person name="Wang S."/>
            <person name="Zhang T."/>
            <person name="Zhou Y."/>
            <person name="He R."/>
            <person name="Meng N."/>
            <person name="Wang Y."/>
            <person name="Liu W."/>
            <person name="Liu Z."/>
            <person name="Liu J."/>
            <person name="Guo Q."/>
            <person name="Huang H."/>
            <person name="Sederoff R.R."/>
            <person name="Wang G."/>
            <person name="Qu G."/>
            <person name="Chen S."/>
        </authorList>
    </citation>
    <scope>NUCLEOTIDE SEQUENCE</scope>
    <source>
        <strain evidence="2">SC-2020</strain>
    </source>
</reference>
<keyword evidence="1" id="KW-0677">Repeat</keyword>
<evidence type="ECO:0000256" key="1">
    <source>
        <dbReference type="ARBA" id="ARBA00022737"/>
    </source>
</evidence>
<dbReference type="AlphaFoldDB" id="A0AAD6QQU2"/>
<dbReference type="InterPro" id="IPR046960">
    <property type="entry name" value="PPR_At4g14850-like_plant"/>
</dbReference>
<accession>A0AAD6QQU2</accession>
<protein>
    <recommendedName>
        <fullName evidence="4">Pentatricopeptide repeat-containing protein</fullName>
    </recommendedName>
</protein>
<dbReference type="Pfam" id="PF01535">
    <property type="entry name" value="PPR"/>
    <property type="match status" value="3"/>
</dbReference>
<dbReference type="GO" id="GO:0009451">
    <property type="term" value="P:RNA modification"/>
    <property type="evidence" value="ECO:0007669"/>
    <property type="project" value="InterPro"/>
</dbReference>
<keyword evidence="3" id="KW-1185">Reference proteome</keyword>
<dbReference type="InterPro" id="IPR002885">
    <property type="entry name" value="PPR_rpt"/>
</dbReference>
<evidence type="ECO:0000313" key="3">
    <source>
        <dbReference type="Proteomes" id="UP001164929"/>
    </source>
</evidence>
<evidence type="ECO:0008006" key="4">
    <source>
        <dbReference type="Google" id="ProtNLM"/>
    </source>
</evidence>
<dbReference type="InterPro" id="IPR011990">
    <property type="entry name" value="TPR-like_helical_dom_sf"/>
</dbReference>
<dbReference type="Gene3D" id="1.25.40.10">
    <property type="entry name" value="Tetratricopeptide repeat domain"/>
    <property type="match status" value="1"/>
</dbReference>
<dbReference type="Proteomes" id="UP001164929">
    <property type="component" value="Chromosome 6"/>
</dbReference>
<dbReference type="PANTHER" id="PTHR47926">
    <property type="entry name" value="PENTATRICOPEPTIDE REPEAT-CONTAINING PROTEIN"/>
    <property type="match status" value="1"/>
</dbReference>
<sequence length="154" mass="17553">MVDVCGKSENLGYATLLSKQVKESNEYLYNAMIRAYAHNVEVFDGMIERDSISWNGIFSGNARLGHMRKARASFDSIPYETSLCNAHIEMYAKCGCIGQACQSFDQMYRRGVISWSAIIRKIHKGCLYFLTWLGKEFGKLSPINFFFFLINSTV</sequence>
<dbReference type="GO" id="GO:0003723">
    <property type="term" value="F:RNA binding"/>
    <property type="evidence" value="ECO:0007669"/>
    <property type="project" value="InterPro"/>
</dbReference>
<proteinExistence type="predicted"/>
<gene>
    <name evidence="2" type="ORF">NC653_017660</name>
</gene>